<dbReference type="Proteomes" id="UP000663720">
    <property type="component" value="Chromosome"/>
</dbReference>
<sequence>MFFTLSSLLPFTPPNIEWWFLFCILTFFEKPEDYVRETVCCTA</sequence>
<evidence type="ECO:0000313" key="2">
    <source>
        <dbReference type="Proteomes" id="UP000663720"/>
    </source>
</evidence>
<dbReference type="EMBL" id="CP061799">
    <property type="protein sequence ID" value="QTA78783.1"/>
    <property type="molecule type" value="Genomic_DNA"/>
</dbReference>
<accession>A0A975B4T3</accession>
<gene>
    <name evidence="1" type="ORF">dnl_10180</name>
</gene>
<dbReference type="KEGG" id="dli:dnl_10180"/>
<reference evidence="1" key="1">
    <citation type="journal article" date="2021" name="Microb. Physiol.">
        <title>Proteogenomic Insights into the Physiology of Marine, Sulfate-Reducing, Filamentous Desulfonema limicola and Desulfonema magnum.</title>
        <authorList>
            <person name="Schnaars V."/>
            <person name="Wohlbrand L."/>
            <person name="Scheve S."/>
            <person name="Hinrichs C."/>
            <person name="Reinhardt R."/>
            <person name="Rabus R."/>
        </authorList>
    </citation>
    <scope>NUCLEOTIDE SEQUENCE</scope>
    <source>
        <strain evidence="1">5ac10</strain>
    </source>
</reference>
<organism evidence="1 2">
    <name type="scientific">Desulfonema limicola</name>
    <dbReference type="NCBI Taxonomy" id="45656"/>
    <lineage>
        <taxon>Bacteria</taxon>
        <taxon>Pseudomonadati</taxon>
        <taxon>Thermodesulfobacteriota</taxon>
        <taxon>Desulfobacteria</taxon>
        <taxon>Desulfobacterales</taxon>
        <taxon>Desulfococcaceae</taxon>
        <taxon>Desulfonema</taxon>
    </lineage>
</organism>
<dbReference type="AlphaFoldDB" id="A0A975B4T3"/>
<keyword evidence="2" id="KW-1185">Reference proteome</keyword>
<name>A0A975B4T3_9BACT</name>
<protein>
    <submittedName>
        <fullName evidence="1">Uncharacterized protein</fullName>
    </submittedName>
</protein>
<proteinExistence type="predicted"/>
<evidence type="ECO:0000313" key="1">
    <source>
        <dbReference type="EMBL" id="QTA78783.1"/>
    </source>
</evidence>